<dbReference type="InterPro" id="IPR022742">
    <property type="entry name" value="Hydrolase_4"/>
</dbReference>
<dbReference type="PANTHER" id="PTHR11614">
    <property type="entry name" value="PHOSPHOLIPASE-RELATED"/>
    <property type="match status" value="1"/>
</dbReference>
<accession>A0A7W2FAL6</accession>
<dbReference type="Proteomes" id="UP000573499">
    <property type="component" value="Unassembled WGS sequence"/>
</dbReference>
<keyword evidence="3" id="KW-1185">Reference proteome</keyword>
<dbReference type="EMBL" id="JACEZU010000006">
    <property type="protein sequence ID" value="MBA5688207.1"/>
    <property type="molecule type" value="Genomic_DNA"/>
</dbReference>
<dbReference type="PIRSF" id="PIRSF037442">
    <property type="entry name" value="UCP037442_abhydr"/>
    <property type="match status" value="1"/>
</dbReference>
<feature type="domain" description="Serine aminopeptidase S33" evidence="1">
    <location>
        <begin position="31"/>
        <end position="121"/>
    </location>
</feature>
<reference evidence="2 3" key="1">
    <citation type="submission" date="2020-07" db="EMBL/GenBank/DDBJ databases">
        <title>Novel species isolated from subtropical streams in China.</title>
        <authorList>
            <person name="Lu H."/>
        </authorList>
    </citation>
    <scope>NUCLEOTIDE SEQUENCE [LARGE SCALE GENOMIC DNA]</scope>
    <source>
        <strain evidence="2 3">LX47W</strain>
    </source>
</reference>
<evidence type="ECO:0000259" key="1">
    <source>
        <dbReference type="Pfam" id="PF12146"/>
    </source>
</evidence>
<organism evidence="2 3">
    <name type="scientific">Rugamonas apoptosis</name>
    <dbReference type="NCBI Taxonomy" id="2758570"/>
    <lineage>
        <taxon>Bacteria</taxon>
        <taxon>Pseudomonadati</taxon>
        <taxon>Pseudomonadota</taxon>
        <taxon>Betaproteobacteria</taxon>
        <taxon>Burkholderiales</taxon>
        <taxon>Oxalobacteraceae</taxon>
        <taxon>Telluria group</taxon>
        <taxon>Rugamonas</taxon>
    </lineage>
</organism>
<evidence type="ECO:0000313" key="2">
    <source>
        <dbReference type="EMBL" id="MBA5688207.1"/>
    </source>
</evidence>
<dbReference type="Pfam" id="PF12146">
    <property type="entry name" value="Hydrolase_4"/>
    <property type="match status" value="1"/>
</dbReference>
<proteinExistence type="predicted"/>
<dbReference type="RefSeq" id="WP_182154038.1">
    <property type="nucleotide sequence ID" value="NZ_JACEZU010000006.1"/>
</dbReference>
<dbReference type="GO" id="GO:0016787">
    <property type="term" value="F:hydrolase activity"/>
    <property type="evidence" value="ECO:0007669"/>
    <property type="project" value="UniProtKB-KW"/>
</dbReference>
<dbReference type="AlphaFoldDB" id="A0A7W2FAL6"/>
<sequence>MTRTRHTLHAHDGHALTAYSHEPAQAALATLVIGPAMAVPQSFYNDFATFLAQQGYRVWTFDYRGMGESRHGARRACKANITDWVTQDYDAVLQHAGAAQDGLPLFVLGHSLGGQTVPLLPSIDKVSGVINIAVGSGALRHNQPSVRRKAPLLWHVFTPLLCPVFGYFPGTRIGVVGDIPRRVMYQWRHWCLQPEYLLQGEPGAREAYARVRQPVLGLTFSDDELLLESGSRMLHEAYRGAQVDYRELSPGQFGLKRIGHFGFFRREQETILWPLVSDWLEQRLTCVPC</sequence>
<name>A0A7W2FAL6_9BURK</name>
<comment type="caution">
    <text evidence="2">The sequence shown here is derived from an EMBL/GenBank/DDBJ whole genome shotgun (WGS) entry which is preliminary data.</text>
</comment>
<keyword evidence="2" id="KW-0378">Hydrolase</keyword>
<dbReference type="InterPro" id="IPR017208">
    <property type="entry name" value="UCP037442_abhydr"/>
</dbReference>
<gene>
    <name evidence="2" type="ORF">H3H39_14255</name>
</gene>
<evidence type="ECO:0000313" key="3">
    <source>
        <dbReference type="Proteomes" id="UP000573499"/>
    </source>
</evidence>
<dbReference type="InterPro" id="IPR051044">
    <property type="entry name" value="MAG_DAG_Lipase"/>
</dbReference>
<dbReference type="Gene3D" id="3.40.50.1820">
    <property type="entry name" value="alpha/beta hydrolase"/>
    <property type="match status" value="1"/>
</dbReference>
<dbReference type="SUPFAM" id="SSF53474">
    <property type="entry name" value="alpha/beta-Hydrolases"/>
    <property type="match status" value="1"/>
</dbReference>
<dbReference type="InterPro" id="IPR029058">
    <property type="entry name" value="AB_hydrolase_fold"/>
</dbReference>
<protein>
    <submittedName>
        <fullName evidence="2">Alpha/beta fold hydrolase</fullName>
    </submittedName>
</protein>